<accession>A0A1T2L9F2</accession>
<keyword evidence="2" id="KW-1185">Reference proteome</keyword>
<gene>
    <name evidence="1" type="ORF">BOW52_04365</name>
</gene>
<dbReference type="AlphaFoldDB" id="A0A1T2L9F2"/>
<comment type="caution">
    <text evidence="1">The sequence shown here is derived from an EMBL/GenBank/DDBJ whole genome shotgun (WGS) entry which is preliminary data.</text>
</comment>
<sequence length="105" mass="11790">MRRAALTHPMMRNCMDGKPAFLLSPKCKTVRKGLAGAFCSRRVKVAGDERYSDVPDKNKYSHPVEALEYALQGGGEGREATVGTSRFREPVVISKRFNPLNRHNR</sequence>
<reference evidence="1 2" key="1">
    <citation type="submission" date="2016-11" db="EMBL/GenBank/DDBJ databases">
        <title>Mixed transmission modes and dynamic genome evolution in an obligate animal-bacterial symbiosis.</title>
        <authorList>
            <person name="Russell S.L."/>
            <person name="Corbett-Detig R.B."/>
            <person name="Cavanaugh C.M."/>
        </authorList>
    </citation>
    <scope>NUCLEOTIDE SEQUENCE [LARGE SCALE GENOMIC DNA]</scope>
    <source>
        <strain evidence="1">Sp-SM6</strain>
    </source>
</reference>
<evidence type="ECO:0000313" key="2">
    <source>
        <dbReference type="Proteomes" id="UP000190198"/>
    </source>
</evidence>
<dbReference type="OrthoDB" id="5440754at2"/>
<organism evidence="1 2">
    <name type="scientific">Solemya elarraichensis gill symbiont</name>
    <dbReference type="NCBI Taxonomy" id="1918949"/>
    <lineage>
        <taxon>Bacteria</taxon>
        <taxon>Pseudomonadati</taxon>
        <taxon>Pseudomonadota</taxon>
        <taxon>Gammaproteobacteria</taxon>
        <taxon>sulfur-oxidizing symbionts</taxon>
    </lineage>
</organism>
<protein>
    <submittedName>
        <fullName evidence="1">Uncharacterized protein</fullName>
    </submittedName>
</protein>
<proteinExistence type="predicted"/>
<evidence type="ECO:0000313" key="1">
    <source>
        <dbReference type="EMBL" id="OOZ41700.1"/>
    </source>
</evidence>
<dbReference type="EMBL" id="MPRK01000056">
    <property type="protein sequence ID" value="OOZ41700.1"/>
    <property type="molecule type" value="Genomic_DNA"/>
</dbReference>
<name>A0A1T2L9F2_9GAMM</name>
<dbReference type="Proteomes" id="UP000190198">
    <property type="component" value="Unassembled WGS sequence"/>
</dbReference>